<organism evidence="1 2">
    <name type="scientific">Vararia minispora EC-137</name>
    <dbReference type="NCBI Taxonomy" id="1314806"/>
    <lineage>
        <taxon>Eukaryota</taxon>
        <taxon>Fungi</taxon>
        <taxon>Dikarya</taxon>
        <taxon>Basidiomycota</taxon>
        <taxon>Agaricomycotina</taxon>
        <taxon>Agaricomycetes</taxon>
        <taxon>Russulales</taxon>
        <taxon>Lachnocladiaceae</taxon>
        <taxon>Vararia</taxon>
    </lineage>
</organism>
<keyword evidence="2" id="KW-1185">Reference proteome</keyword>
<reference evidence="1" key="2">
    <citation type="journal article" date="2022" name="New Phytol.">
        <title>Evolutionary transition to the ectomycorrhizal habit in the genomes of a hyperdiverse lineage of mushroom-forming fungi.</title>
        <authorList>
            <person name="Looney B."/>
            <person name="Miyauchi S."/>
            <person name="Morin E."/>
            <person name="Drula E."/>
            <person name="Courty P.E."/>
            <person name="Kohler A."/>
            <person name="Kuo A."/>
            <person name="LaButti K."/>
            <person name="Pangilinan J."/>
            <person name="Lipzen A."/>
            <person name="Riley R."/>
            <person name="Andreopoulos W."/>
            <person name="He G."/>
            <person name="Johnson J."/>
            <person name="Nolan M."/>
            <person name="Tritt A."/>
            <person name="Barry K.W."/>
            <person name="Grigoriev I.V."/>
            <person name="Nagy L.G."/>
            <person name="Hibbett D."/>
            <person name="Henrissat B."/>
            <person name="Matheny P.B."/>
            <person name="Labbe J."/>
            <person name="Martin F.M."/>
        </authorList>
    </citation>
    <scope>NUCLEOTIDE SEQUENCE</scope>
    <source>
        <strain evidence="1">EC-137</strain>
    </source>
</reference>
<gene>
    <name evidence="1" type="ORF">K488DRAFT_54676</name>
</gene>
<comment type="caution">
    <text evidence="1">The sequence shown here is derived from an EMBL/GenBank/DDBJ whole genome shotgun (WGS) entry which is preliminary data.</text>
</comment>
<dbReference type="Proteomes" id="UP000814128">
    <property type="component" value="Unassembled WGS sequence"/>
</dbReference>
<protein>
    <submittedName>
        <fullName evidence="1">Uncharacterized protein</fullName>
    </submittedName>
</protein>
<evidence type="ECO:0000313" key="1">
    <source>
        <dbReference type="EMBL" id="KAI0030230.1"/>
    </source>
</evidence>
<sequence length="586" mass="66475">MLLDSVTAERSDKSVVWAYYNDLLDTAGIDRVPLEIHQLVLRNAIPTPAAAKMEALRHYRTVHFPAEPHPYEDRMLAVVRNMRTAGFTPTLADYHWILDQFAATGHFVGAEKVLKEIHLFNFEPLPVTYGYVLQACASRAGLPSNTRGIERREDLLTEISAACSRVLAEMRQRNVPITSENVDLAVRVLRDLVEPDGFDRLVRQLYGIDMEFLDSSPMEIVSRSEDSLVPASPVLSTAALNGIVDSLGRQGRISKMVEAFEVLTQPLPLISRVMDAFDGDEDDDTAYVNPHLTRTLSAKPNSTTFNILLEHLGATGNAALARHYVLVAFHAELDASRTLRAQLRKPTGEGPRGPQIMLQYSMLRPLLHVANRQKELNLMRFVWRMARRSVWTKWGEIDELERWIAHQLKAAGEIETGSAAVAASESQSVVDEPPQMDLPPSQSSTSPEAFAKSSVPTPNGSVLHIAPPASRPPLNAALHMRLLRRERGRLVELMSDIENLYARTQQRIKERLGRRVWRAQNIFLRSEQQRTKIGREMWKERVGFWTREETRDRIVKIWGPKPKFVRDELERRKVSRFKCDEYENGS</sequence>
<name>A0ACB8QF44_9AGAM</name>
<proteinExistence type="predicted"/>
<dbReference type="EMBL" id="MU273633">
    <property type="protein sequence ID" value="KAI0030230.1"/>
    <property type="molecule type" value="Genomic_DNA"/>
</dbReference>
<reference evidence="1" key="1">
    <citation type="submission" date="2021-02" db="EMBL/GenBank/DDBJ databases">
        <authorList>
            <consortium name="DOE Joint Genome Institute"/>
            <person name="Ahrendt S."/>
            <person name="Looney B.P."/>
            <person name="Miyauchi S."/>
            <person name="Morin E."/>
            <person name="Drula E."/>
            <person name="Courty P.E."/>
            <person name="Chicoki N."/>
            <person name="Fauchery L."/>
            <person name="Kohler A."/>
            <person name="Kuo A."/>
            <person name="Labutti K."/>
            <person name="Pangilinan J."/>
            <person name="Lipzen A."/>
            <person name="Riley R."/>
            <person name="Andreopoulos W."/>
            <person name="He G."/>
            <person name="Johnson J."/>
            <person name="Barry K.W."/>
            <person name="Grigoriev I.V."/>
            <person name="Nagy L."/>
            <person name="Hibbett D."/>
            <person name="Henrissat B."/>
            <person name="Matheny P.B."/>
            <person name="Labbe J."/>
            <person name="Martin F."/>
        </authorList>
    </citation>
    <scope>NUCLEOTIDE SEQUENCE</scope>
    <source>
        <strain evidence="1">EC-137</strain>
    </source>
</reference>
<evidence type="ECO:0000313" key="2">
    <source>
        <dbReference type="Proteomes" id="UP000814128"/>
    </source>
</evidence>
<accession>A0ACB8QF44</accession>